<dbReference type="Gene3D" id="2.60.40.3650">
    <property type="match status" value="1"/>
</dbReference>
<dbReference type="InterPro" id="IPR027268">
    <property type="entry name" value="Peptidase_M4/M1_CTD_sf"/>
</dbReference>
<feature type="chain" id="PRO_5045613049" evidence="1">
    <location>
        <begin position="21"/>
        <end position="511"/>
    </location>
</feature>
<dbReference type="InterPro" id="IPR007963">
    <property type="entry name" value="Peptidase_M61_catalytic"/>
</dbReference>
<feature type="domain" description="Peptidase M61 catalytic" evidence="2">
    <location>
        <begin position="289"/>
        <end position="398"/>
    </location>
</feature>
<keyword evidence="1" id="KW-0732">Signal</keyword>
<evidence type="ECO:0000259" key="2">
    <source>
        <dbReference type="Pfam" id="PF05299"/>
    </source>
</evidence>
<keyword evidence="5" id="KW-1185">Reference proteome</keyword>
<organism evidence="4 5">
    <name type="scientific">Lacihabitans lacunae</name>
    <dbReference type="NCBI Taxonomy" id="1028214"/>
    <lineage>
        <taxon>Bacteria</taxon>
        <taxon>Pseudomonadati</taxon>
        <taxon>Bacteroidota</taxon>
        <taxon>Cytophagia</taxon>
        <taxon>Cytophagales</taxon>
        <taxon>Leadbetterellaceae</taxon>
        <taxon>Lacihabitans</taxon>
    </lineage>
</organism>
<reference evidence="5" key="1">
    <citation type="journal article" date="2019" name="Int. J. Syst. Evol. Microbiol.">
        <title>The Global Catalogue of Microorganisms (GCM) 10K type strain sequencing project: providing services to taxonomists for standard genome sequencing and annotation.</title>
        <authorList>
            <consortium name="The Broad Institute Genomics Platform"/>
            <consortium name="The Broad Institute Genome Sequencing Center for Infectious Disease"/>
            <person name="Wu L."/>
            <person name="Ma J."/>
        </authorList>
    </citation>
    <scope>NUCLEOTIDE SEQUENCE [LARGE SCALE GENOMIC DNA]</scope>
    <source>
        <strain evidence="5">CECT 7956</strain>
    </source>
</reference>
<name>A0ABV7YZ60_9BACT</name>
<dbReference type="InterPro" id="IPR040756">
    <property type="entry name" value="Peptidase_M61_N"/>
</dbReference>
<proteinExistence type="predicted"/>
<dbReference type="EMBL" id="JBHRYQ010000001">
    <property type="protein sequence ID" value="MFC3812280.1"/>
    <property type="molecule type" value="Genomic_DNA"/>
</dbReference>
<dbReference type="Proteomes" id="UP001595616">
    <property type="component" value="Unassembled WGS sequence"/>
</dbReference>
<evidence type="ECO:0000256" key="1">
    <source>
        <dbReference type="SAM" id="SignalP"/>
    </source>
</evidence>
<feature type="signal peptide" evidence="1">
    <location>
        <begin position="1"/>
        <end position="20"/>
    </location>
</feature>
<dbReference type="Pfam" id="PF05299">
    <property type="entry name" value="Peptidase_M61"/>
    <property type="match status" value="1"/>
</dbReference>
<dbReference type="Gene3D" id="1.10.390.10">
    <property type="entry name" value="Neutral Protease Domain 2"/>
    <property type="match status" value="1"/>
</dbReference>
<protein>
    <submittedName>
        <fullName evidence="4">Peptidase</fullName>
    </submittedName>
</protein>
<evidence type="ECO:0000313" key="5">
    <source>
        <dbReference type="Proteomes" id="UP001595616"/>
    </source>
</evidence>
<dbReference type="SUPFAM" id="SSF55486">
    <property type="entry name" value="Metalloproteases ('zincins'), catalytic domain"/>
    <property type="match status" value="1"/>
</dbReference>
<gene>
    <name evidence="4" type="ORF">ACFOOI_16580</name>
</gene>
<dbReference type="Pfam" id="PF17899">
    <property type="entry name" value="Peptidase_M61_N"/>
    <property type="match status" value="1"/>
</dbReference>
<accession>A0ABV7YZ60</accession>
<evidence type="ECO:0000259" key="3">
    <source>
        <dbReference type="Pfam" id="PF17899"/>
    </source>
</evidence>
<dbReference type="RefSeq" id="WP_379839145.1">
    <property type="nucleotide sequence ID" value="NZ_JBHRYQ010000001.1"/>
</dbReference>
<evidence type="ECO:0000313" key="4">
    <source>
        <dbReference type="EMBL" id="MFC3812280.1"/>
    </source>
</evidence>
<feature type="domain" description="Peptidase M61 N-terminal" evidence="3">
    <location>
        <begin position="26"/>
        <end position="196"/>
    </location>
</feature>
<comment type="caution">
    <text evidence="4">The sequence shown here is derived from an EMBL/GenBank/DDBJ whole genome shotgun (WGS) entry which is preliminary data.</text>
</comment>
<sequence length="511" mass="57782">MLKKLIPFSLLCLGSLFSFGQDIMHFDVDVTQNMDTFYVKATPPKKLKKANAIFQFPSTAPGTYQTMNIGRLVSDFKALDKRGKALKVELVDINQYKISKPKKVKSLTYKVAETFDTKLTELPIYMMAGSSIENDHTLINAHTLGGYFKGMQSNPVGIKILGKADWTTGSALKLKDGYYTATSFDELVDSPILSGKLTMAETKIADTPIRIFTYSEKGKLNSEMLLGEMKQMLESAEKFLVKLPVDNYTFLYYFLQNPSGVTGAWEHSYSSEYVLGEGEPNKAFLKSVVDIASHEFFHIVTPLNIHSEIIEHFNFEKPTPSQHLWLYEGVTEWASHMQLYRGGVTTFENYIANGIKQKILINELYFSPDWSLKRIADESFDGGEGAKQYGNIYYKGSLVASYLDIRLLELSGGKIGLRETLLNLVQKYGKGNPFNEKTFFDDLAAMTYPEIKDFTDKYIIANEALPHAEYLGKIGLEYTRVSDKNIVIKKKANPTENEKMLFDAWSVNLPR</sequence>